<protein>
    <submittedName>
        <fullName evidence="3">Uncharacterized protein</fullName>
    </submittedName>
</protein>
<evidence type="ECO:0000313" key="3">
    <source>
        <dbReference type="EMBL" id="VFQ78350.1"/>
    </source>
</evidence>
<accession>A0A484LPB8</accession>
<evidence type="ECO:0000256" key="2">
    <source>
        <dbReference type="SAM" id="MobiDB-lite"/>
    </source>
</evidence>
<dbReference type="AlphaFoldDB" id="A0A484LPB8"/>
<evidence type="ECO:0000313" key="4">
    <source>
        <dbReference type="Proteomes" id="UP000595140"/>
    </source>
</evidence>
<dbReference type="InterPro" id="IPR008862">
    <property type="entry name" value="Tcp11"/>
</dbReference>
<dbReference type="PANTHER" id="PTHR12832:SF11">
    <property type="entry name" value="LD23868P"/>
    <property type="match status" value="1"/>
</dbReference>
<organism evidence="3 4">
    <name type="scientific">Cuscuta campestris</name>
    <dbReference type="NCBI Taxonomy" id="132261"/>
    <lineage>
        <taxon>Eukaryota</taxon>
        <taxon>Viridiplantae</taxon>
        <taxon>Streptophyta</taxon>
        <taxon>Embryophyta</taxon>
        <taxon>Tracheophyta</taxon>
        <taxon>Spermatophyta</taxon>
        <taxon>Magnoliopsida</taxon>
        <taxon>eudicotyledons</taxon>
        <taxon>Gunneridae</taxon>
        <taxon>Pentapetalae</taxon>
        <taxon>asterids</taxon>
        <taxon>lamiids</taxon>
        <taxon>Solanales</taxon>
        <taxon>Convolvulaceae</taxon>
        <taxon>Cuscuteae</taxon>
        <taxon>Cuscuta</taxon>
        <taxon>Cuscuta subgen. Grammica</taxon>
        <taxon>Cuscuta sect. Cleistogrammica</taxon>
    </lineage>
</organism>
<reference evidence="3 4" key="1">
    <citation type="submission" date="2018-04" db="EMBL/GenBank/DDBJ databases">
        <authorList>
            <person name="Vogel A."/>
        </authorList>
    </citation>
    <scope>NUCLEOTIDE SEQUENCE [LARGE SCALE GENOMIC DNA]</scope>
</reference>
<evidence type="ECO:0000256" key="1">
    <source>
        <dbReference type="ARBA" id="ARBA00010954"/>
    </source>
</evidence>
<keyword evidence="4" id="KW-1185">Reference proteome</keyword>
<name>A0A484LPB8_9ASTE</name>
<dbReference type="OrthoDB" id="1750994at2759"/>
<dbReference type="Proteomes" id="UP000595140">
    <property type="component" value="Unassembled WGS sequence"/>
</dbReference>
<feature type="region of interest" description="Disordered" evidence="2">
    <location>
        <begin position="15"/>
        <end position="63"/>
    </location>
</feature>
<dbReference type="EMBL" id="OOIL02001788">
    <property type="protein sequence ID" value="VFQ78350.1"/>
    <property type="molecule type" value="Genomic_DNA"/>
</dbReference>
<dbReference type="GO" id="GO:0007165">
    <property type="term" value="P:signal transduction"/>
    <property type="evidence" value="ECO:0007669"/>
    <property type="project" value="TreeGrafter"/>
</dbReference>
<proteinExistence type="inferred from homology"/>
<sequence>MGDKAKKLRQWLRTATAPSALPARSAVPTPAPPTPLRAPKKFYEHPSSKARLKARSPTQSMDCEEDLGQPIEAKLEAAHMKRMSIILRAQMRLAKLDELRQTSKKVAEMRFREERAELGNKVASRVQLAEANRMLILKASHQWRATLREKTSQSLSRRMARESKYKGRVCSEILQKRAAPEKLQTGLLEDEKGEACGNDF</sequence>
<dbReference type="PANTHER" id="PTHR12832">
    <property type="entry name" value="TESTIS-SPECIFIC PROTEIN PBS13 T-COMPLEX 11"/>
    <property type="match status" value="1"/>
</dbReference>
<comment type="similarity">
    <text evidence="1">Belongs to the TCP11 family.</text>
</comment>
<gene>
    <name evidence="3" type="ORF">CCAM_LOCUS20126</name>
</gene>